<dbReference type="Proteomes" id="UP000293360">
    <property type="component" value="Unassembled WGS sequence"/>
</dbReference>
<dbReference type="CDD" id="cd02183">
    <property type="entry name" value="GH16_fungal_CRH1_transglycosylase"/>
    <property type="match status" value="1"/>
</dbReference>
<comment type="subcellular location">
    <subcellularLocation>
        <location evidence="2">Cell envelope</location>
    </subcellularLocation>
    <subcellularLocation>
        <location evidence="3">Membrane</location>
        <topology evidence="3">Lipid-anchor</topology>
        <topology evidence="3">GPI-anchor</topology>
    </subcellularLocation>
</comment>
<evidence type="ECO:0000256" key="4">
    <source>
        <dbReference type="ARBA" id="ARBA00022622"/>
    </source>
</evidence>
<reference evidence="22 23" key="1">
    <citation type="submission" date="2018-06" db="EMBL/GenBank/DDBJ databases">
        <title>Complete Genomes of Monosporascus.</title>
        <authorList>
            <person name="Robinson A.J."/>
            <person name="Natvig D.O."/>
        </authorList>
    </citation>
    <scope>NUCLEOTIDE SEQUENCE [LARGE SCALE GENOMIC DNA]</scope>
    <source>
        <strain evidence="22 23">CBS 110550</strain>
    </source>
</reference>
<keyword evidence="9 16" id="KW-0472">Membrane</keyword>
<dbReference type="PIRSF" id="PIRSF037299">
    <property type="entry name" value="Glycosidase_CRH1_prd"/>
    <property type="match status" value="1"/>
</dbReference>
<feature type="active site" description="Nucleophile" evidence="17">
    <location>
        <position position="120"/>
    </location>
</feature>
<organism evidence="22 23">
    <name type="scientific">Monosporascus ibericus</name>
    <dbReference type="NCBI Taxonomy" id="155417"/>
    <lineage>
        <taxon>Eukaryota</taxon>
        <taxon>Fungi</taxon>
        <taxon>Dikarya</taxon>
        <taxon>Ascomycota</taxon>
        <taxon>Pezizomycotina</taxon>
        <taxon>Sordariomycetes</taxon>
        <taxon>Xylariomycetidae</taxon>
        <taxon>Xylariales</taxon>
        <taxon>Xylariales incertae sedis</taxon>
        <taxon>Monosporascus</taxon>
    </lineage>
</organism>
<evidence type="ECO:0000256" key="1">
    <source>
        <dbReference type="ARBA" id="ARBA00000822"/>
    </source>
</evidence>
<dbReference type="InterPro" id="IPR013320">
    <property type="entry name" value="ConA-like_dom_sf"/>
</dbReference>
<evidence type="ECO:0000256" key="18">
    <source>
        <dbReference type="PIRSR" id="PIRSR037299-2"/>
    </source>
</evidence>
<dbReference type="GO" id="GO:0016757">
    <property type="term" value="F:glycosyltransferase activity"/>
    <property type="evidence" value="ECO:0007669"/>
    <property type="project" value="UniProtKB-KW"/>
</dbReference>
<evidence type="ECO:0000256" key="6">
    <source>
        <dbReference type="ARBA" id="ARBA00022679"/>
    </source>
</evidence>
<dbReference type="GO" id="GO:0098552">
    <property type="term" value="C:side of membrane"/>
    <property type="evidence" value="ECO:0007669"/>
    <property type="project" value="UniProtKB-KW"/>
</dbReference>
<feature type="compositionally biased region" description="Low complexity" evidence="19">
    <location>
        <begin position="282"/>
        <end position="351"/>
    </location>
</feature>
<dbReference type="SUPFAM" id="SSF49899">
    <property type="entry name" value="Concanavalin A-like lectins/glucanases"/>
    <property type="match status" value="1"/>
</dbReference>
<proteinExistence type="inferred from homology"/>
<evidence type="ECO:0000256" key="13">
    <source>
        <dbReference type="ARBA" id="ARBA00023295"/>
    </source>
</evidence>
<feature type="signal peptide" evidence="20">
    <location>
        <begin position="1"/>
        <end position="21"/>
    </location>
</feature>
<evidence type="ECO:0000256" key="5">
    <source>
        <dbReference type="ARBA" id="ARBA00022676"/>
    </source>
</evidence>
<evidence type="ECO:0000259" key="21">
    <source>
        <dbReference type="PROSITE" id="PS51762"/>
    </source>
</evidence>
<comment type="similarity">
    <text evidence="15">Belongs to the glycosyl hydrolase 16 family. CRH1 subfamily.</text>
</comment>
<dbReference type="InterPro" id="IPR050546">
    <property type="entry name" value="Glycosyl_Hydrlase_16"/>
</dbReference>
<dbReference type="PANTHER" id="PTHR10963:SF68">
    <property type="entry name" value="GLYCOSIDASE CRH1-RELATED"/>
    <property type="match status" value="1"/>
</dbReference>
<keyword evidence="23" id="KW-1185">Reference proteome</keyword>
<comment type="caution">
    <text evidence="22">The sequence shown here is derived from an EMBL/GenBank/DDBJ whole genome shotgun (WGS) entry which is preliminary data.</text>
</comment>
<keyword evidence="12" id="KW-0449">Lipoprotein</keyword>
<keyword evidence="4" id="KW-0336">GPI-anchor</keyword>
<evidence type="ECO:0000256" key="9">
    <source>
        <dbReference type="ARBA" id="ARBA00023136"/>
    </source>
</evidence>
<evidence type="ECO:0000256" key="7">
    <source>
        <dbReference type="ARBA" id="ARBA00022729"/>
    </source>
</evidence>
<evidence type="ECO:0000256" key="19">
    <source>
        <dbReference type="SAM" id="MobiDB-lite"/>
    </source>
</evidence>
<comment type="catalytic activity">
    <reaction evidence="1">
        <text>Random endo-hydrolysis of N-acetyl-beta-D-glucosaminide (1-&gt;4)-beta-linkages in chitin and chitodextrins.</text>
        <dbReference type="EC" id="3.2.1.14"/>
    </reaction>
</comment>
<evidence type="ECO:0000256" key="14">
    <source>
        <dbReference type="ARBA" id="ARBA00023316"/>
    </source>
</evidence>
<evidence type="ECO:0000256" key="12">
    <source>
        <dbReference type="ARBA" id="ARBA00023288"/>
    </source>
</evidence>
<dbReference type="PROSITE" id="PS51762">
    <property type="entry name" value="GH16_2"/>
    <property type="match status" value="1"/>
</dbReference>
<evidence type="ECO:0000256" key="11">
    <source>
        <dbReference type="ARBA" id="ARBA00023180"/>
    </source>
</evidence>
<dbReference type="GO" id="GO:0005975">
    <property type="term" value="P:carbohydrate metabolic process"/>
    <property type="evidence" value="ECO:0007669"/>
    <property type="project" value="InterPro"/>
</dbReference>
<evidence type="ECO:0000256" key="16">
    <source>
        <dbReference type="PIRNR" id="PIRNR037299"/>
    </source>
</evidence>
<keyword evidence="8 16" id="KW-0378">Hydrolase</keyword>
<evidence type="ECO:0000256" key="20">
    <source>
        <dbReference type="SAM" id="SignalP"/>
    </source>
</evidence>
<dbReference type="GO" id="GO:0008843">
    <property type="term" value="F:endochitinase activity"/>
    <property type="evidence" value="ECO:0007669"/>
    <property type="project" value="UniProtKB-EC"/>
</dbReference>
<feature type="chain" id="PRO_5020594143" description="Crh-like protein" evidence="20">
    <location>
        <begin position="22"/>
        <end position="400"/>
    </location>
</feature>
<keyword evidence="11" id="KW-0325">Glycoprotein</keyword>
<dbReference type="Gene3D" id="2.60.120.200">
    <property type="match status" value="1"/>
</dbReference>
<keyword evidence="13" id="KW-0326">Glycosidase</keyword>
<evidence type="ECO:0000256" key="17">
    <source>
        <dbReference type="PIRSR" id="PIRSR037299-1"/>
    </source>
</evidence>
<dbReference type="AlphaFoldDB" id="A0A4Q4TS25"/>
<evidence type="ECO:0000256" key="8">
    <source>
        <dbReference type="ARBA" id="ARBA00022801"/>
    </source>
</evidence>
<dbReference type="GO" id="GO:0009277">
    <property type="term" value="C:fungal-type cell wall"/>
    <property type="evidence" value="ECO:0007669"/>
    <property type="project" value="TreeGrafter"/>
</dbReference>
<dbReference type="PANTHER" id="PTHR10963">
    <property type="entry name" value="GLYCOSYL HYDROLASE-RELATED"/>
    <property type="match status" value="1"/>
</dbReference>
<gene>
    <name evidence="22" type="ORF">DL764_000827</name>
</gene>
<dbReference type="EC" id="3.2.-.-" evidence="16"/>
<feature type="domain" description="GH16" evidence="21">
    <location>
        <begin position="46"/>
        <end position="238"/>
    </location>
</feature>
<sequence>MFSKALSTAAVVLSATQLAYAQTFTDCNPMEKKCDPDPALGTTIDVDFTQGPNDLFYEFDGTKIDYDENGAVFTINKETDAPTVGTHKYIFFGRVDVTVQAAFGQGVVTSFVLQSDNLDEIDWEWLGGDTTQVQTNYFGKGDTTTYDRGAYHNVANPQTTTHTYSIDWTKDHVQWYIDGNMVRELKYADAKGGTRFPQTPMEIRIGTWVAGRKDAPKGTVEWAGGYTDFSKGPFIAYYKEIKITDYSNGVKGAKEYVWEDGSDGSWESINVITGDGDDEETSSTTSSKSTSTSTKEAPSSTKSAETTKTSTASEKTSSAVSKPTSSSAPASTSSASATGDESTPSSTSTPTSDDEAAETPSEAEDAASSSTDVVETAAAYKAGSSAAIMGAALALAAFLL</sequence>
<evidence type="ECO:0000256" key="15">
    <source>
        <dbReference type="ARBA" id="ARBA00038074"/>
    </source>
</evidence>
<protein>
    <recommendedName>
        <fullName evidence="16">Crh-like protein</fullName>
        <ecNumber evidence="16">3.2.-.-</ecNumber>
    </recommendedName>
</protein>
<dbReference type="Pfam" id="PF00722">
    <property type="entry name" value="Glyco_hydro_16"/>
    <property type="match status" value="1"/>
</dbReference>
<dbReference type="EMBL" id="QJNU01000021">
    <property type="protein sequence ID" value="RYP10206.1"/>
    <property type="molecule type" value="Genomic_DNA"/>
</dbReference>
<evidence type="ECO:0000256" key="10">
    <source>
        <dbReference type="ARBA" id="ARBA00023157"/>
    </source>
</evidence>
<accession>A0A4Q4TS25</accession>
<keyword evidence="6" id="KW-0808">Transferase</keyword>
<feature type="compositionally biased region" description="Acidic residues" evidence="19">
    <location>
        <begin position="352"/>
        <end position="365"/>
    </location>
</feature>
<keyword evidence="5" id="KW-0328">Glycosyltransferase</keyword>
<dbReference type="InterPro" id="IPR017168">
    <property type="entry name" value="CHR-like"/>
</dbReference>
<feature type="region of interest" description="Disordered" evidence="19">
    <location>
        <begin position="264"/>
        <end position="373"/>
    </location>
</feature>
<dbReference type="GO" id="GO:0031505">
    <property type="term" value="P:fungal-type cell wall organization"/>
    <property type="evidence" value="ECO:0007669"/>
    <property type="project" value="TreeGrafter"/>
</dbReference>
<keyword evidence="7 20" id="KW-0732">Signal</keyword>
<evidence type="ECO:0000313" key="23">
    <source>
        <dbReference type="Proteomes" id="UP000293360"/>
    </source>
</evidence>
<feature type="active site" description="Proton donor" evidence="17">
    <location>
        <position position="124"/>
    </location>
</feature>
<dbReference type="InterPro" id="IPR000757">
    <property type="entry name" value="Beta-glucanase-like"/>
</dbReference>
<dbReference type="OrthoDB" id="4781at2759"/>
<keyword evidence="10 18" id="KW-1015">Disulfide bond</keyword>
<evidence type="ECO:0000256" key="3">
    <source>
        <dbReference type="ARBA" id="ARBA00004589"/>
    </source>
</evidence>
<feature type="disulfide bond" evidence="18">
    <location>
        <begin position="27"/>
        <end position="34"/>
    </location>
</feature>
<keyword evidence="14" id="KW-0961">Cell wall biogenesis/degradation</keyword>
<name>A0A4Q4TS25_9PEZI</name>
<evidence type="ECO:0000256" key="2">
    <source>
        <dbReference type="ARBA" id="ARBA00004196"/>
    </source>
</evidence>
<evidence type="ECO:0000313" key="22">
    <source>
        <dbReference type="EMBL" id="RYP10206.1"/>
    </source>
</evidence>
<dbReference type="STRING" id="155417.A0A4Q4TS25"/>